<dbReference type="RefSeq" id="WP_301623511.1">
    <property type="nucleotide sequence ID" value="NZ_JAOSKY010000022.1"/>
</dbReference>
<keyword evidence="2" id="KW-0012">Acyltransferase</keyword>
<feature type="domain" description="N-acetyltransferase" evidence="3">
    <location>
        <begin position="4"/>
        <end position="150"/>
    </location>
</feature>
<keyword evidence="5" id="KW-1185">Reference proteome</keyword>
<dbReference type="Proteomes" id="UP001139955">
    <property type="component" value="Unassembled WGS sequence"/>
</dbReference>
<dbReference type="AlphaFoldDB" id="A0A9X2XN15"/>
<dbReference type="Gene3D" id="3.40.630.30">
    <property type="match status" value="1"/>
</dbReference>
<sequence length="309" mass="34737">MDAVILRNYRPGDATAISRLFRKIYGDHYAHHQVYLPWMINQNHAERRWHSLVAVEGKKLLGHASLCRDAGSHIAELALTVVDPQTRGQHIATRLGEQLLVHAQALGCRGVTIKQVTRHPYTQRMAATLGFQSTGLLPDYVPSPYGDPVPETLVIGYKAIDGYHRPLPALAWPSGCSELPSHLSQIFGITEKPSKWPHPAVRFEHCRGRYDVVIRSLDGNLLTQLRQLPGHWRISLRLRLTSGFTAALARLSAIGFLFTGLAPDERGSGWVALLHRGHPRRRLQLQCPHMQRLHDQRRQPAESALLDLP</sequence>
<dbReference type="CDD" id="cd04301">
    <property type="entry name" value="NAT_SF"/>
    <property type="match status" value="1"/>
</dbReference>
<reference evidence="4" key="1">
    <citation type="submission" date="2022-09" db="EMBL/GenBank/DDBJ databases">
        <authorList>
            <person name="Cesa-Luna C."/>
            <person name="Girard L."/>
            <person name="Lood C."/>
            <person name="Hofte M."/>
            <person name="De Mot R."/>
        </authorList>
    </citation>
    <scope>NUCLEOTIDE SEQUENCE</scope>
    <source>
        <strain evidence="4">B1M3-32</strain>
    </source>
</reference>
<keyword evidence="1" id="KW-0808">Transferase</keyword>
<evidence type="ECO:0000256" key="2">
    <source>
        <dbReference type="ARBA" id="ARBA00023315"/>
    </source>
</evidence>
<evidence type="ECO:0000259" key="3">
    <source>
        <dbReference type="PROSITE" id="PS51186"/>
    </source>
</evidence>
<proteinExistence type="predicted"/>
<comment type="caution">
    <text evidence="4">The sequence shown here is derived from an EMBL/GenBank/DDBJ whole genome shotgun (WGS) entry which is preliminary data.</text>
</comment>
<dbReference type="InterPro" id="IPR050832">
    <property type="entry name" value="Bact_Acetyltransf"/>
</dbReference>
<evidence type="ECO:0000256" key="1">
    <source>
        <dbReference type="ARBA" id="ARBA00022679"/>
    </source>
</evidence>
<reference evidence="4" key="2">
    <citation type="journal article" date="2023" name="mSystems">
        <title>Charting the Lipopeptidome of Nonpathogenic Pseudomonas.</title>
        <authorList>
            <person name="Cesa-Luna C."/>
            <person name="Geudens N."/>
            <person name="Girard L."/>
            <person name="De Roo V."/>
            <person name="Maklad H.R."/>
            <person name="Martins J.C."/>
            <person name="Hofte M."/>
            <person name="De Mot R."/>
        </authorList>
    </citation>
    <scope>NUCLEOTIDE SEQUENCE</scope>
    <source>
        <strain evidence="4">B1M3-32</strain>
    </source>
</reference>
<protein>
    <submittedName>
        <fullName evidence="4">GNAT family N-acetyltransferase</fullName>
    </submittedName>
</protein>
<dbReference type="PROSITE" id="PS51186">
    <property type="entry name" value="GNAT"/>
    <property type="match status" value="1"/>
</dbReference>
<dbReference type="EMBL" id="JAOSKY010000022">
    <property type="protein sequence ID" value="MCU7251369.1"/>
    <property type="molecule type" value="Genomic_DNA"/>
</dbReference>
<accession>A0A9X2XN15</accession>
<dbReference type="PANTHER" id="PTHR43877">
    <property type="entry name" value="AMINOALKYLPHOSPHONATE N-ACETYLTRANSFERASE-RELATED-RELATED"/>
    <property type="match status" value="1"/>
</dbReference>
<dbReference type="InterPro" id="IPR000182">
    <property type="entry name" value="GNAT_dom"/>
</dbReference>
<name>A0A9X2XN15_9PSED</name>
<evidence type="ECO:0000313" key="5">
    <source>
        <dbReference type="Proteomes" id="UP001139955"/>
    </source>
</evidence>
<organism evidence="4 5">
    <name type="scientific">Pseudomonas koreensis</name>
    <dbReference type="NCBI Taxonomy" id="198620"/>
    <lineage>
        <taxon>Bacteria</taxon>
        <taxon>Pseudomonadati</taxon>
        <taxon>Pseudomonadota</taxon>
        <taxon>Gammaproteobacteria</taxon>
        <taxon>Pseudomonadales</taxon>
        <taxon>Pseudomonadaceae</taxon>
        <taxon>Pseudomonas</taxon>
    </lineage>
</organism>
<gene>
    <name evidence="4" type="ORF">OC940_26460</name>
</gene>
<dbReference type="SUPFAM" id="SSF55729">
    <property type="entry name" value="Acyl-CoA N-acyltransferases (Nat)"/>
    <property type="match status" value="1"/>
</dbReference>
<dbReference type="Pfam" id="PF00583">
    <property type="entry name" value="Acetyltransf_1"/>
    <property type="match status" value="1"/>
</dbReference>
<evidence type="ECO:0000313" key="4">
    <source>
        <dbReference type="EMBL" id="MCU7251369.1"/>
    </source>
</evidence>
<dbReference type="GO" id="GO:0016747">
    <property type="term" value="F:acyltransferase activity, transferring groups other than amino-acyl groups"/>
    <property type="evidence" value="ECO:0007669"/>
    <property type="project" value="InterPro"/>
</dbReference>
<dbReference type="InterPro" id="IPR016181">
    <property type="entry name" value="Acyl_CoA_acyltransferase"/>
</dbReference>